<dbReference type="KEGG" id="eri:EEI45_07360"/>
<organism evidence="1 2">
    <name type="scientific">Erysipelothrix piscisicarius</name>
    <dbReference type="NCBI Taxonomy" id="2485784"/>
    <lineage>
        <taxon>Bacteria</taxon>
        <taxon>Bacillati</taxon>
        <taxon>Bacillota</taxon>
        <taxon>Erysipelotrichia</taxon>
        <taxon>Erysipelotrichales</taxon>
        <taxon>Erysipelotrichaceae</taxon>
        <taxon>Erysipelothrix</taxon>
    </lineage>
</organism>
<proteinExistence type="predicted"/>
<sequence length="176" mass="20238">MKYKNNVSRSCGCGCFGIMIQVMIPGTDLLITKPNTFSLSKRLETQNFHLNCVLIRNGRVIENKVLMNQNHLQVENEDEIRLKTIQFELLKNMMVLSFEMANKQLVSAEKQIEMVLPEHSFQFTDGLETVEFGETYLLAYASSSIYTNTVTLSDLYAQITNDKNTDEFIVFTIQFQ</sequence>
<reference evidence="1 2" key="1">
    <citation type="journal article" date="2020" name="Int. J. Syst. Evol. Microbiol.">
        <title>Description of Erysipelothrix piscisicarius sp. nov., an emergent fish pathogen, and assessment of virulence using a tiger barb (Puntigrus tetrazona) infection model.</title>
        <authorList>
            <person name="Pomaranski E.K."/>
            <person name="Griffin M.J."/>
            <person name="Camus A.C."/>
            <person name="Armwood A.R."/>
            <person name="Shelley J."/>
            <person name="Waldbieser G.C."/>
            <person name="LaFrentz B.R."/>
            <person name="Garcia J.C."/>
            <person name="Yanong R."/>
            <person name="Soto E."/>
        </authorList>
    </citation>
    <scope>NUCLEOTIDE SEQUENCE [LARGE SCALE GENOMIC DNA]</scope>
    <source>
        <strain evidence="1 2">15TAL0474</strain>
    </source>
</reference>
<accession>A0A3S8RNX2</accession>
<protein>
    <submittedName>
        <fullName evidence="1">Uncharacterized protein</fullName>
    </submittedName>
</protein>
<dbReference type="Proteomes" id="UP000278804">
    <property type="component" value="Chromosome"/>
</dbReference>
<gene>
    <name evidence="1" type="ORF">EEI45_07360</name>
</gene>
<evidence type="ECO:0000313" key="1">
    <source>
        <dbReference type="EMBL" id="AZK44569.1"/>
    </source>
</evidence>
<evidence type="ECO:0000313" key="2">
    <source>
        <dbReference type="Proteomes" id="UP000278804"/>
    </source>
</evidence>
<name>A0A3S8RNX2_9FIRM</name>
<keyword evidence="2" id="KW-1185">Reference proteome</keyword>
<dbReference type="AlphaFoldDB" id="A0A3S8RNX2"/>
<dbReference type="EMBL" id="CP034234">
    <property type="protein sequence ID" value="AZK44569.1"/>
    <property type="molecule type" value="Genomic_DNA"/>
</dbReference>
<dbReference type="RefSeq" id="WP_125164730.1">
    <property type="nucleotide sequence ID" value="NZ_CP034234.1"/>
</dbReference>